<dbReference type="InterPro" id="IPR036651">
    <property type="entry name" value="Gln_synt_N_sf"/>
</dbReference>
<dbReference type="SUPFAM" id="SSF54368">
    <property type="entry name" value="Glutamine synthetase, N-terminal domain"/>
    <property type="match status" value="1"/>
</dbReference>
<evidence type="ECO:0000256" key="3">
    <source>
        <dbReference type="ARBA" id="ARBA00022840"/>
    </source>
</evidence>
<evidence type="ECO:0000313" key="8">
    <source>
        <dbReference type="EMBL" id="RDI27054.1"/>
    </source>
</evidence>
<feature type="domain" description="GS catalytic" evidence="7">
    <location>
        <begin position="137"/>
        <end position="479"/>
    </location>
</feature>
<evidence type="ECO:0000259" key="6">
    <source>
        <dbReference type="PROSITE" id="PS51986"/>
    </source>
</evidence>
<dbReference type="PROSITE" id="PS51987">
    <property type="entry name" value="GS_CATALYTIC"/>
    <property type="match status" value="1"/>
</dbReference>
<evidence type="ECO:0000313" key="9">
    <source>
        <dbReference type="Proteomes" id="UP000255265"/>
    </source>
</evidence>
<comment type="caution">
    <text evidence="8">The sequence shown here is derived from an EMBL/GenBank/DDBJ whole genome shotgun (WGS) entry which is preliminary data.</text>
</comment>
<keyword evidence="9" id="KW-1185">Reference proteome</keyword>
<dbReference type="SMART" id="SM01230">
    <property type="entry name" value="Gln-synt_C"/>
    <property type="match status" value="1"/>
</dbReference>
<dbReference type="PROSITE" id="PS51986">
    <property type="entry name" value="GS_BETA_GRASP"/>
    <property type="match status" value="1"/>
</dbReference>
<gene>
    <name evidence="8" type="ORF">DFR41_10286</name>
</gene>
<dbReference type="SUPFAM" id="SSF55931">
    <property type="entry name" value="Glutamine synthetase/guanido kinase"/>
    <property type="match status" value="1"/>
</dbReference>
<dbReference type="GO" id="GO:0004356">
    <property type="term" value="F:glutamine synthetase activity"/>
    <property type="evidence" value="ECO:0007669"/>
    <property type="project" value="InterPro"/>
</dbReference>
<dbReference type="STRING" id="433924.NS331_22710"/>
<dbReference type="EMBL" id="QQAV01000002">
    <property type="protein sequence ID" value="RDI27054.1"/>
    <property type="molecule type" value="Genomic_DNA"/>
</dbReference>
<dbReference type="GO" id="GO:0005524">
    <property type="term" value="F:ATP binding"/>
    <property type="evidence" value="ECO:0007669"/>
    <property type="project" value="UniProtKB-KW"/>
</dbReference>
<feature type="domain" description="GS beta-grasp" evidence="6">
    <location>
        <begin position="29"/>
        <end position="130"/>
    </location>
</feature>
<evidence type="ECO:0000259" key="7">
    <source>
        <dbReference type="PROSITE" id="PS51987"/>
    </source>
</evidence>
<evidence type="ECO:0000256" key="2">
    <source>
        <dbReference type="ARBA" id="ARBA00022741"/>
    </source>
</evidence>
<dbReference type="PANTHER" id="PTHR43785">
    <property type="entry name" value="GAMMA-GLUTAMYLPUTRESCINE SYNTHETASE"/>
    <property type="match status" value="1"/>
</dbReference>
<dbReference type="OrthoDB" id="9807095at2"/>
<dbReference type="Gene3D" id="3.10.20.70">
    <property type="entry name" value="Glutamine synthetase, N-terminal domain"/>
    <property type="match status" value="1"/>
</dbReference>
<evidence type="ECO:0000256" key="1">
    <source>
        <dbReference type="ARBA" id="ARBA00022598"/>
    </source>
</evidence>
<dbReference type="Proteomes" id="UP000255265">
    <property type="component" value="Unassembled WGS sequence"/>
</dbReference>
<organism evidence="8 9">
    <name type="scientific">Pseudacidovorax intermedius</name>
    <dbReference type="NCBI Taxonomy" id="433924"/>
    <lineage>
        <taxon>Bacteria</taxon>
        <taxon>Pseudomonadati</taxon>
        <taxon>Pseudomonadota</taxon>
        <taxon>Betaproteobacteria</taxon>
        <taxon>Burkholderiales</taxon>
        <taxon>Comamonadaceae</taxon>
        <taxon>Pseudacidovorax</taxon>
    </lineage>
</organism>
<accession>A0A370FMI7</accession>
<reference evidence="8 9" key="1">
    <citation type="submission" date="2018-07" db="EMBL/GenBank/DDBJ databases">
        <title>Genomic Encyclopedia of Type Strains, Phase IV (KMG-IV): sequencing the most valuable type-strain genomes for metagenomic binning, comparative biology and taxonomic classification.</title>
        <authorList>
            <person name="Goeker M."/>
        </authorList>
    </citation>
    <scope>NUCLEOTIDE SEQUENCE [LARGE SCALE GENOMIC DNA]</scope>
    <source>
        <strain evidence="8 9">DSM 21352</strain>
    </source>
</reference>
<dbReference type="GO" id="GO:0006542">
    <property type="term" value="P:glutamine biosynthetic process"/>
    <property type="evidence" value="ECO:0007669"/>
    <property type="project" value="InterPro"/>
</dbReference>
<evidence type="ECO:0000256" key="4">
    <source>
        <dbReference type="PROSITE-ProRule" id="PRU01330"/>
    </source>
</evidence>
<sequence>MASFVDRHDLWTDEQALQAAELDRRLASGEVDVVRFAWPDQHGLLRGKTLVASEARSALRGGVNLTTTLLAKDTSHKTVFPVFSAGGGFALPGLQGGADFTLVADPGTFRILPWAKKTGWVLCDAYMADGSPCPFATRRILQKAVDELGREGLDFVAGLEVEFHVFQLDDARMVLADSGQPGEPPRVSLLSHGHQYLTELRYDRVDAVMQVLHDQLIALGLPLRSLEIEFGPSQFELTFGPTVGLMPADTMVLLRSAIKQICQRQGWHATFMCRPKIPNVMSSGWHLHQSLRRRGDGANAFIPEEGAGDLSPLGLHWLAGLKAHAVGASVLACPTINGYRRYRPFSLAPDRAIWARDNRGAMLRVLGGPGDAGTRIENRVGEPAANPYLYLASQIHAGLDGMVRRLDPGPSADAPYETPAEPLPRSLGDALAALQADEVLVERFGRTFVDYYCHIKQAEIARFNLEVSEWEHREYFDMY</sequence>
<protein>
    <submittedName>
        <fullName evidence="8">L-glutamine synthetase</fullName>
    </submittedName>
</protein>
<dbReference type="AlphaFoldDB" id="A0A370FMI7"/>
<dbReference type="InterPro" id="IPR008147">
    <property type="entry name" value="Gln_synt_N"/>
</dbReference>
<keyword evidence="2" id="KW-0547">Nucleotide-binding</keyword>
<comment type="similarity">
    <text evidence="4 5">Belongs to the glutamine synthetase family.</text>
</comment>
<dbReference type="RefSeq" id="WP_114802271.1">
    <property type="nucleotide sequence ID" value="NZ_QQAV01000002.1"/>
</dbReference>
<evidence type="ECO:0000256" key="5">
    <source>
        <dbReference type="RuleBase" id="RU000384"/>
    </source>
</evidence>
<dbReference type="PANTHER" id="PTHR43785:SF12">
    <property type="entry name" value="TYPE-1 GLUTAMINE SYNTHETASE 2"/>
    <property type="match status" value="1"/>
</dbReference>
<dbReference type="Gene3D" id="3.30.590.10">
    <property type="entry name" value="Glutamine synthetase/guanido kinase, catalytic domain"/>
    <property type="match status" value="1"/>
</dbReference>
<keyword evidence="3" id="KW-0067">ATP-binding</keyword>
<dbReference type="InterPro" id="IPR014746">
    <property type="entry name" value="Gln_synth/guanido_kin_cat_dom"/>
</dbReference>
<keyword evidence="1" id="KW-0436">Ligase</keyword>
<dbReference type="InterPro" id="IPR008146">
    <property type="entry name" value="Gln_synth_cat_dom"/>
</dbReference>
<name>A0A370FMI7_9BURK</name>
<proteinExistence type="inferred from homology"/>
<dbReference type="Pfam" id="PF00120">
    <property type="entry name" value="Gln-synt_C"/>
    <property type="match status" value="1"/>
</dbReference>